<evidence type="ECO:0000259" key="8">
    <source>
        <dbReference type="PROSITE" id="PS50102"/>
    </source>
</evidence>
<dbReference type="PANTHER" id="PTHR17204:SF25">
    <property type="entry name" value="RRM DOMAIN-CONTAINING PROTEIN"/>
    <property type="match status" value="1"/>
</dbReference>
<dbReference type="FunFam" id="1.25.40.10:FF:000081">
    <property type="entry name" value="squamous cell carcinoma antigen recognized by T-cells 3"/>
    <property type="match status" value="1"/>
</dbReference>
<evidence type="ECO:0000256" key="2">
    <source>
        <dbReference type="ARBA" id="ARBA00022664"/>
    </source>
</evidence>
<dbReference type="InterPro" id="IPR000504">
    <property type="entry name" value="RRM_dom"/>
</dbReference>
<dbReference type="SUPFAM" id="SSF54928">
    <property type="entry name" value="RNA-binding domain, RBD"/>
    <property type="match status" value="2"/>
</dbReference>
<feature type="region of interest" description="Disordered" evidence="7">
    <location>
        <begin position="461"/>
        <end position="511"/>
    </location>
</feature>
<dbReference type="Pfam" id="PF23241">
    <property type="entry name" value="HAT_PRP39_C"/>
    <property type="match status" value="1"/>
</dbReference>
<evidence type="ECO:0000256" key="5">
    <source>
        <dbReference type="ARBA" id="ARBA00023242"/>
    </source>
</evidence>
<reference evidence="9" key="3">
    <citation type="submission" date="2025-09" db="UniProtKB">
        <authorList>
            <consortium name="Ensembl"/>
        </authorList>
    </citation>
    <scope>IDENTIFICATION</scope>
</reference>
<dbReference type="InterPro" id="IPR034217">
    <property type="entry name" value="SART3_RRM1"/>
</dbReference>
<feature type="compositionally biased region" description="Basic and acidic residues" evidence="7">
    <location>
        <begin position="461"/>
        <end position="478"/>
    </location>
</feature>
<dbReference type="Pfam" id="PF00076">
    <property type="entry name" value="RRM_1"/>
    <property type="match status" value="2"/>
</dbReference>
<evidence type="ECO:0000256" key="3">
    <source>
        <dbReference type="ARBA" id="ARBA00022737"/>
    </source>
</evidence>
<feature type="domain" description="RRM" evidence="8">
    <location>
        <begin position="540"/>
        <end position="618"/>
    </location>
</feature>
<dbReference type="SMART" id="SM00386">
    <property type="entry name" value="HAT"/>
    <property type="match status" value="7"/>
</dbReference>
<feature type="compositionally biased region" description="Basic residues" evidence="7">
    <location>
        <begin position="479"/>
        <end position="493"/>
    </location>
</feature>
<dbReference type="GeneTree" id="ENSGT00900000141107"/>
<dbReference type="InterPro" id="IPR034218">
    <property type="entry name" value="SART3_RRM2"/>
</dbReference>
<dbReference type="InterPro" id="IPR003107">
    <property type="entry name" value="HAT"/>
</dbReference>
<dbReference type="PROSITE" id="PS50102">
    <property type="entry name" value="RRM"/>
    <property type="match status" value="2"/>
</dbReference>
<evidence type="ECO:0000313" key="10">
    <source>
        <dbReference type="Proteomes" id="UP000005207"/>
    </source>
</evidence>
<dbReference type="GO" id="GO:0003723">
    <property type="term" value="F:RNA binding"/>
    <property type="evidence" value="ECO:0007669"/>
    <property type="project" value="UniProtKB-UniRule"/>
</dbReference>
<dbReference type="FunFam" id="3.30.70.330:FF:000271">
    <property type="entry name" value="squamous cell carcinoma antigen recognized by T-cells 3"/>
    <property type="match status" value="1"/>
</dbReference>
<dbReference type="CDD" id="cd12391">
    <property type="entry name" value="RRM1_SART3"/>
    <property type="match status" value="1"/>
</dbReference>
<dbReference type="GO" id="GO:0005634">
    <property type="term" value="C:nucleus"/>
    <property type="evidence" value="ECO:0007669"/>
    <property type="project" value="UniProtKB-SubCell"/>
</dbReference>
<accession>A0A669BJL0</accession>
<keyword evidence="5" id="KW-0539">Nucleus</keyword>
<evidence type="ECO:0000256" key="1">
    <source>
        <dbReference type="ARBA" id="ARBA00004123"/>
    </source>
</evidence>
<feature type="region of interest" description="Disordered" evidence="7">
    <location>
        <begin position="708"/>
        <end position="801"/>
    </location>
</feature>
<keyword evidence="4" id="KW-0508">mRNA splicing</keyword>
<sequence>TKDPWWDPGRGCVMNGKNSAESNMRSYLALSHISFLLHLCVTPQLSINAFDYNCHVDLIKLLKQEGELFRLRKARQKMSELFPLTEEIWLDWLKDEIRLTEEEPNREKVYELFERAVKDYICPDIWLEYAQYSIGGMGSPGGIDRVRSIFERAVTAVGLHMTKGQMVWEAYREFENAILSTMVAETPKLAEYQAYIDFELKEGDPARIQITFERALSENCLVPDMWAKYTIYLDRQLKFKDLVLSTHERAVRNCPWTMGLWKSYLLALERHGADHQTVSDVFEKALNAGFIQATDYVEIWQAYLDYLRRRVDFKSSKELEELRAAFSRSLDYMKHDVEERFGESGDPSCIIMQIWARIEALHCKNMQKARELWDSIMTKGNAKYANMWLEYYNLERSYGDSIHCRKALHRAVQCTSDYPEHVCDVLLSFERVEGSLEDWDFAVQKTETRLNRINEQRAKAAEKEANLARQEDERAEQRRKAKVEKKAQKKVQKGTRAGEKRKAEQDDYQDEWNEDAGEIDCLWTSPQGNEDNPELRNDNSSVFVSNLAYTLEEPEAKLRTLFETCGPIKQIRPIFTGKGSFRGYGYVQFESPVSVPEALKLDRRDVEGRPVFVSPCVDKNKNPDFKVFKYNTMMEKHKIFISGLPFSCTKEQLAEICKNHGTVKEVRLVTYRSGKPKGLAYVEFADETQASQAVLKLDGIEVEGNKISVAISNPPRRNATDKPGSSRPTGDAMPRQVYGARGKGRTQLSMLPRSLHRQSAPAGKVENGSAADGEPASAAGNAAGEPKQLSNSDFAKMLLNM</sequence>
<dbReference type="Proteomes" id="UP000005207">
    <property type="component" value="Linkage group LG12"/>
</dbReference>
<organism evidence="9 10">
    <name type="scientific">Oreochromis niloticus</name>
    <name type="common">Nile tilapia</name>
    <name type="synonym">Tilapia nilotica</name>
    <dbReference type="NCBI Taxonomy" id="8128"/>
    <lineage>
        <taxon>Eukaryota</taxon>
        <taxon>Metazoa</taxon>
        <taxon>Chordata</taxon>
        <taxon>Craniata</taxon>
        <taxon>Vertebrata</taxon>
        <taxon>Euteleostomi</taxon>
        <taxon>Actinopterygii</taxon>
        <taxon>Neopterygii</taxon>
        <taxon>Teleostei</taxon>
        <taxon>Neoteleostei</taxon>
        <taxon>Acanthomorphata</taxon>
        <taxon>Ovalentaria</taxon>
        <taxon>Cichlomorphae</taxon>
        <taxon>Cichliformes</taxon>
        <taxon>Cichlidae</taxon>
        <taxon>African cichlids</taxon>
        <taxon>Pseudocrenilabrinae</taxon>
        <taxon>Oreochromini</taxon>
        <taxon>Oreochromis</taxon>
    </lineage>
</organism>
<evidence type="ECO:0000256" key="6">
    <source>
        <dbReference type="PROSITE-ProRule" id="PRU00176"/>
    </source>
</evidence>
<dbReference type="Pfam" id="PF16605">
    <property type="entry name" value="LSM_int_assoc"/>
    <property type="match status" value="1"/>
</dbReference>
<feature type="compositionally biased region" description="Basic and acidic residues" evidence="7">
    <location>
        <begin position="496"/>
        <end position="505"/>
    </location>
</feature>
<dbReference type="CDD" id="cd12392">
    <property type="entry name" value="RRM2_SART3"/>
    <property type="match status" value="1"/>
</dbReference>
<comment type="subcellular location">
    <subcellularLocation>
        <location evidence="1">Nucleus</location>
    </subcellularLocation>
</comment>
<dbReference type="GO" id="GO:0006397">
    <property type="term" value="P:mRNA processing"/>
    <property type="evidence" value="ECO:0007669"/>
    <property type="project" value="UniProtKB-KW"/>
</dbReference>
<dbReference type="SUPFAM" id="SSF48452">
    <property type="entry name" value="TPR-like"/>
    <property type="match status" value="3"/>
</dbReference>
<keyword evidence="10" id="KW-1185">Reference proteome</keyword>
<reference evidence="10" key="1">
    <citation type="submission" date="2012-01" db="EMBL/GenBank/DDBJ databases">
        <title>The Genome Sequence of Oreochromis niloticus (Nile Tilapia).</title>
        <authorList>
            <consortium name="Broad Institute Genome Assembly Team"/>
            <consortium name="Broad Institute Sequencing Platform"/>
            <person name="Di Palma F."/>
            <person name="Johnson J."/>
            <person name="Lander E.S."/>
            <person name="Lindblad-Toh K."/>
        </authorList>
    </citation>
    <scope>NUCLEOTIDE SEQUENCE [LARGE SCALE GENOMIC DNA]</scope>
</reference>
<keyword evidence="2" id="KW-0507">mRNA processing</keyword>
<dbReference type="FunFam" id="3.30.70.330:FF:000229">
    <property type="entry name" value="Squamous cell carcinoma antigen recognized by T-cells 3"/>
    <property type="match status" value="1"/>
</dbReference>
<evidence type="ECO:0000313" key="9">
    <source>
        <dbReference type="Ensembl" id="ENSONIP00000034580.1"/>
    </source>
</evidence>
<reference evidence="9" key="2">
    <citation type="submission" date="2025-08" db="UniProtKB">
        <authorList>
            <consortium name="Ensembl"/>
        </authorList>
    </citation>
    <scope>IDENTIFICATION</scope>
</reference>
<keyword evidence="3" id="KW-0677">Repeat</keyword>
<dbReference type="Gene3D" id="3.30.70.330">
    <property type="match status" value="2"/>
</dbReference>
<evidence type="ECO:0000256" key="4">
    <source>
        <dbReference type="ARBA" id="ARBA00023187"/>
    </source>
</evidence>
<dbReference type="Pfam" id="PF23240">
    <property type="entry name" value="HAT_PRP39_N"/>
    <property type="match status" value="2"/>
</dbReference>
<dbReference type="SMART" id="SM00360">
    <property type="entry name" value="RRM"/>
    <property type="match status" value="2"/>
</dbReference>
<dbReference type="Gene3D" id="1.25.40.10">
    <property type="entry name" value="Tetratricopeptide repeat domain"/>
    <property type="match status" value="2"/>
</dbReference>
<protein>
    <submittedName>
        <fullName evidence="9">Spliceosome associated factor 3, U4/U6 recycling protein</fullName>
    </submittedName>
</protein>
<dbReference type="GO" id="GO:0008380">
    <property type="term" value="P:RNA splicing"/>
    <property type="evidence" value="ECO:0007669"/>
    <property type="project" value="UniProtKB-KW"/>
</dbReference>
<gene>
    <name evidence="9" type="primary">SART3</name>
    <name evidence="9" type="synonym">sart3</name>
</gene>
<dbReference type="InterPro" id="IPR011990">
    <property type="entry name" value="TPR-like_helical_dom_sf"/>
</dbReference>
<proteinExistence type="predicted"/>
<name>A0A669BJL0_ORENI</name>
<dbReference type="AlphaFoldDB" id="A0A669BJL0"/>
<dbReference type="InterPro" id="IPR035979">
    <property type="entry name" value="RBD_domain_sf"/>
</dbReference>
<evidence type="ECO:0000256" key="7">
    <source>
        <dbReference type="SAM" id="MobiDB-lite"/>
    </source>
</evidence>
<dbReference type="Ensembl" id="ENSONIT00000066144.1">
    <property type="protein sequence ID" value="ENSONIP00000034580.1"/>
    <property type="gene ID" value="ENSONIG00000013413.2"/>
</dbReference>
<dbReference type="PANTHER" id="PTHR17204">
    <property type="entry name" value="PRE-MRNA PROCESSING PROTEIN PRP39-RELATED"/>
    <property type="match status" value="1"/>
</dbReference>
<dbReference type="InterPro" id="IPR059164">
    <property type="entry name" value="HAT_PRP39_C"/>
</dbReference>
<feature type="domain" description="RRM" evidence="8">
    <location>
        <begin position="637"/>
        <end position="714"/>
    </location>
</feature>
<dbReference type="InterPro" id="IPR012677">
    <property type="entry name" value="Nucleotide-bd_a/b_plait_sf"/>
</dbReference>
<keyword evidence="6" id="KW-0694">RNA-binding</keyword>